<protein>
    <recommendedName>
        <fullName evidence="10">Endonuclease/exonuclease/phosphatase domain-containing protein</fullName>
    </recommendedName>
</protein>
<organism evidence="11 12">
    <name type="scientific">Fistulina hepatica ATCC 64428</name>
    <dbReference type="NCBI Taxonomy" id="1128425"/>
    <lineage>
        <taxon>Eukaryota</taxon>
        <taxon>Fungi</taxon>
        <taxon>Dikarya</taxon>
        <taxon>Basidiomycota</taxon>
        <taxon>Agaricomycotina</taxon>
        <taxon>Agaricomycetes</taxon>
        <taxon>Agaricomycetidae</taxon>
        <taxon>Agaricales</taxon>
        <taxon>Fistulinaceae</taxon>
        <taxon>Fistulina</taxon>
    </lineage>
</organism>
<keyword evidence="6" id="KW-0464">Manganese</keyword>
<feature type="compositionally biased region" description="Basic and acidic residues" evidence="9">
    <location>
        <begin position="911"/>
        <end position="922"/>
    </location>
</feature>
<reference evidence="11 12" key="1">
    <citation type="journal article" date="2015" name="Fungal Genet. Biol.">
        <title>Evolution of novel wood decay mechanisms in Agaricales revealed by the genome sequences of Fistulina hepatica and Cylindrobasidium torrendii.</title>
        <authorList>
            <person name="Floudas D."/>
            <person name="Held B.W."/>
            <person name="Riley R."/>
            <person name="Nagy L.G."/>
            <person name="Koehler G."/>
            <person name="Ransdell A.S."/>
            <person name="Younus H."/>
            <person name="Chow J."/>
            <person name="Chiniquy J."/>
            <person name="Lipzen A."/>
            <person name="Tritt A."/>
            <person name="Sun H."/>
            <person name="Haridas S."/>
            <person name="LaButti K."/>
            <person name="Ohm R.A."/>
            <person name="Kues U."/>
            <person name="Blanchette R.A."/>
            <person name="Grigoriev I.V."/>
            <person name="Minto R.E."/>
            <person name="Hibbett D.S."/>
        </authorList>
    </citation>
    <scope>NUCLEOTIDE SEQUENCE [LARGE SCALE GENOMIC DNA]</scope>
    <source>
        <strain evidence="11 12">ATCC 64428</strain>
    </source>
</reference>
<evidence type="ECO:0000313" key="11">
    <source>
        <dbReference type="EMBL" id="KIY48655.1"/>
    </source>
</evidence>
<feature type="compositionally biased region" description="Polar residues" evidence="9">
    <location>
        <begin position="209"/>
        <end position="239"/>
    </location>
</feature>
<dbReference type="InterPro" id="IPR005135">
    <property type="entry name" value="Endo/exonuclease/phosphatase"/>
</dbReference>
<keyword evidence="2 6" id="KW-0479">Metal-binding</keyword>
<evidence type="ECO:0000256" key="2">
    <source>
        <dbReference type="ARBA" id="ARBA00022723"/>
    </source>
</evidence>
<dbReference type="SUPFAM" id="SSF56219">
    <property type="entry name" value="DNase I-like"/>
    <property type="match status" value="1"/>
</dbReference>
<dbReference type="EMBL" id="KN881828">
    <property type="protein sequence ID" value="KIY48655.1"/>
    <property type="molecule type" value="Genomic_DNA"/>
</dbReference>
<feature type="site" description="Interaction with DNA substrate" evidence="7">
    <location>
        <position position="1228"/>
    </location>
</feature>
<feature type="compositionally biased region" description="Polar residues" evidence="9">
    <location>
        <begin position="877"/>
        <end position="888"/>
    </location>
</feature>
<dbReference type="GO" id="GO:0005634">
    <property type="term" value="C:nucleus"/>
    <property type="evidence" value="ECO:0007669"/>
    <property type="project" value="TreeGrafter"/>
</dbReference>
<dbReference type="Pfam" id="PF03372">
    <property type="entry name" value="Exo_endo_phos"/>
    <property type="match status" value="1"/>
</dbReference>
<dbReference type="Gene3D" id="3.60.10.10">
    <property type="entry name" value="Endonuclease/exonuclease/phosphatase"/>
    <property type="match status" value="1"/>
</dbReference>
<dbReference type="GO" id="GO:0046872">
    <property type="term" value="F:metal ion binding"/>
    <property type="evidence" value="ECO:0007669"/>
    <property type="project" value="UniProtKB-KW"/>
</dbReference>
<dbReference type="InterPro" id="IPR036691">
    <property type="entry name" value="Endo/exonu/phosph_ase_sf"/>
</dbReference>
<feature type="active site" description="Proton donor/acceptor" evidence="5">
    <location>
        <position position="1141"/>
    </location>
</feature>
<keyword evidence="8" id="KW-0175">Coiled coil</keyword>
<evidence type="ECO:0000256" key="6">
    <source>
        <dbReference type="PIRSR" id="PIRSR604808-2"/>
    </source>
</evidence>
<evidence type="ECO:0000256" key="7">
    <source>
        <dbReference type="PIRSR" id="PIRSR604808-3"/>
    </source>
</evidence>
<evidence type="ECO:0000313" key="12">
    <source>
        <dbReference type="Proteomes" id="UP000054144"/>
    </source>
</evidence>
<feature type="region of interest" description="Disordered" evidence="9">
    <location>
        <begin position="1"/>
        <end position="20"/>
    </location>
</feature>
<accession>A0A0D7AD76</accession>
<dbReference type="GO" id="GO:0008081">
    <property type="term" value="F:phosphoric diester hydrolase activity"/>
    <property type="evidence" value="ECO:0007669"/>
    <property type="project" value="TreeGrafter"/>
</dbReference>
<dbReference type="GO" id="GO:0006284">
    <property type="term" value="P:base-excision repair"/>
    <property type="evidence" value="ECO:0007669"/>
    <property type="project" value="TreeGrafter"/>
</dbReference>
<feature type="binding site" evidence="6">
    <location>
        <position position="1228"/>
    </location>
    <ligand>
        <name>Mg(2+)</name>
        <dbReference type="ChEBI" id="CHEBI:18420"/>
        <label>1</label>
    </ligand>
</feature>
<sequence>MQLVKAATNQQETGGVAKGCPAASLFGAQEMKRGLGRLARTPARTGGHGGAQKRGIGICHWPDPARKASFTQLGYSLNELYFTSWQTETCQKEPKSRDIKPWAQAVHEGDEQGISPLQECSKPKRALFCWFWRDNSYTIPTSRETTPERGRPPLDTSPRTYRIHKRGKGDQSAHNTAIDVDVRASDSSQSDHSPTTAGKTTARRKTPVTPLSMSRRPSTVGSHAQRSTSLAPQARSQPAISAPVAQAMQGTGETPPTPAQLEVERKLAELAGLQKVLHEKQAKLDANTVQIAEQEAKIAEREVKIAANEAIIEKNLAEVQAIKDARAHPVDCGCPTCVQVQNEYNSQEDDRMDTSEMSKPKWPDPKDLWGVHLYENENPHLTTNRSGTCPGRRPVDCQIPFSQDKHERVLIRESMLVANVDASQAEYVLNNRDKVFAIVPILAGTRQNEKASDFVRDAMQALTVLCQATGIDVPEEMEVIPPMVATRNNSTFYETPWAYYLCNAPQALVDFLLWTGTLSFTKELAFTTLRFDPVGNMPWVLGNFVGSAVPKAGDSPELKEHRAEAALADLRLALWKWAPFRVACTRIAAKGNVFTELLHDLVRLAYEVMKSYKLYWKEAEVEDEKGNLTKVTYFQLHGKLLVPDGVAKDEVRDYLQLIHRARATVEYVYEMHGTPYIKVCEFCKSLTHTRRGCPIITSPNWLGPILANFLRRRERVTARQEEKRKANEDEKRKPGEGGDSFKTVHRQGKPFLPGLGQKKSRGSKNGGDPCASHVPTFTDGVLATDRKAHGLRHKFRTLGTLNKSKRCAGRTGRTAMHRRWPNGHTHGGRGRAERLSCGSKLKAPHAAVRKQEPSSIERSNGREMTPPRDGAVKPTANDENTCNTSTSRDLNESAFMPDQERDLLRYRHREMGESHDSVDKPSGKPQYRPLRIRGGYGGDDNSRPPNRNELGEDYEENTRRWRARWPARRVGGRRQKPAKRSKATIKVATLNMRGKGAISGNDSGTTDNKWLLLNQLVKEKKIGILALQETHLDNQALQDLEEIFGRCLKVFNSADAGRESQAARVAIVINKEQMESQDTETIEIIQGRALAANVQWSNNRTLSILAVYAPNKPEENQKFWEQLEEKFRELNLPNPDIMLGDMNIVEDSIDRLPMHRDREQSCDAMDSMKMSFRISDGWRETHPAERKFTFFQKSTGASSRIDRIYASPEIIKDSLKWEIEQTGIPTDHKLASVTVTNAALPFIGKGRWTFPLHLLGNDKLAKKVKQLGLELQDDLKQGSTDFIGPKEPLQQRWWRFKKDLKREMENFAKKEIPKLDKQIKDIERKIEENTNAPEIDESERLLSGAVLQERLETLHRQRWG</sequence>
<evidence type="ECO:0000259" key="10">
    <source>
        <dbReference type="Pfam" id="PF03372"/>
    </source>
</evidence>
<evidence type="ECO:0000256" key="3">
    <source>
        <dbReference type="ARBA" id="ARBA00022801"/>
    </source>
</evidence>
<evidence type="ECO:0000256" key="8">
    <source>
        <dbReference type="SAM" id="Coils"/>
    </source>
</evidence>
<feature type="coiled-coil region" evidence="8">
    <location>
        <begin position="1305"/>
        <end position="1332"/>
    </location>
</feature>
<dbReference type="PANTHER" id="PTHR22748:SF26">
    <property type="entry name" value="ENDONUCLEASE_EXONUCLEASE_PHOSPHATASE DOMAIN-CONTAINING PROTEIN"/>
    <property type="match status" value="1"/>
</dbReference>
<feature type="region of interest" description="Disordered" evidence="9">
    <location>
        <begin position="140"/>
        <end position="241"/>
    </location>
</feature>
<feature type="binding site" evidence="6">
    <location>
        <position position="1029"/>
    </location>
    <ligand>
        <name>Mg(2+)</name>
        <dbReference type="ChEBI" id="CHEBI:18420"/>
        <label>1</label>
    </ligand>
</feature>
<feature type="region of interest" description="Disordered" evidence="9">
    <location>
        <begin position="806"/>
        <end position="898"/>
    </location>
</feature>
<dbReference type="OrthoDB" id="416119at2759"/>
<dbReference type="PANTHER" id="PTHR22748">
    <property type="entry name" value="AP ENDONUCLEASE"/>
    <property type="match status" value="1"/>
</dbReference>
<feature type="compositionally biased region" description="Basic residues" evidence="9">
    <location>
        <begin position="815"/>
        <end position="829"/>
    </location>
</feature>
<name>A0A0D7AD76_9AGAR</name>
<feature type="active site" evidence="5">
    <location>
        <position position="1108"/>
    </location>
</feature>
<comment type="similarity">
    <text evidence="1">Belongs to the DNA repair enzymes AP/ExoA family.</text>
</comment>
<dbReference type="Proteomes" id="UP000054144">
    <property type="component" value="Unassembled WGS sequence"/>
</dbReference>
<gene>
    <name evidence="11" type="ORF">FISHEDRAFT_58782</name>
</gene>
<dbReference type="GO" id="GO:0008311">
    <property type="term" value="F:double-stranded DNA 3'-5' DNA exonuclease activity"/>
    <property type="evidence" value="ECO:0007669"/>
    <property type="project" value="TreeGrafter"/>
</dbReference>
<dbReference type="CDD" id="cd09076">
    <property type="entry name" value="L1-EN"/>
    <property type="match status" value="1"/>
</dbReference>
<feature type="region of interest" description="Disordered" evidence="9">
    <location>
        <begin position="717"/>
        <end position="776"/>
    </location>
</feature>
<keyword evidence="12" id="KW-1185">Reference proteome</keyword>
<feature type="active site" description="Proton acceptor" evidence="5">
    <location>
        <position position="1228"/>
    </location>
</feature>
<feature type="binding site" evidence="6">
    <location>
        <position position="1143"/>
    </location>
    <ligand>
        <name>Mg(2+)</name>
        <dbReference type="ChEBI" id="CHEBI:18420"/>
        <label>1</label>
    </ligand>
</feature>
<evidence type="ECO:0000256" key="1">
    <source>
        <dbReference type="ARBA" id="ARBA00007092"/>
    </source>
</evidence>
<feature type="domain" description="Endonuclease/exonuclease/phosphatase" evidence="10">
    <location>
        <begin position="988"/>
        <end position="1228"/>
    </location>
</feature>
<feature type="binding site" evidence="6">
    <location>
        <position position="1141"/>
    </location>
    <ligand>
        <name>Mg(2+)</name>
        <dbReference type="ChEBI" id="CHEBI:18420"/>
        <label>1</label>
    </ligand>
</feature>
<comment type="cofactor">
    <cofactor evidence="6">
        <name>Mg(2+)</name>
        <dbReference type="ChEBI" id="CHEBI:18420"/>
    </cofactor>
    <cofactor evidence="6">
        <name>Mn(2+)</name>
        <dbReference type="ChEBI" id="CHEBI:29035"/>
    </cofactor>
    <text evidence="6">Probably binds two magnesium or manganese ions per subunit.</text>
</comment>
<evidence type="ECO:0000256" key="9">
    <source>
        <dbReference type="SAM" id="MobiDB-lite"/>
    </source>
</evidence>
<feature type="compositionally biased region" description="Basic and acidic residues" evidence="9">
    <location>
        <begin position="717"/>
        <end position="736"/>
    </location>
</feature>
<keyword evidence="4 6" id="KW-0460">Magnesium</keyword>
<evidence type="ECO:0000256" key="5">
    <source>
        <dbReference type="PIRSR" id="PIRSR604808-1"/>
    </source>
</evidence>
<feature type="binding site" evidence="6">
    <location>
        <position position="991"/>
    </location>
    <ligand>
        <name>Mg(2+)</name>
        <dbReference type="ChEBI" id="CHEBI:18420"/>
        <label>1</label>
    </ligand>
</feature>
<feature type="region of interest" description="Disordered" evidence="9">
    <location>
        <begin position="911"/>
        <end position="958"/>
    </location>
</feature>
<feature type="coiled-coil region" evidence="8">
    <location>
        <begin position="263"/>
        <end position="309"/>
    </location>
</feature>
<keyword evidence="3" id="KW-0378">Hydrolase</keyword>
<evidence type="ECO:0000256" key="4">
    <source>
        <dbReference type="ARBA" id="ARBA00022842"/>
    </source>
</evidence>
<dbReference type="GO" id="GO:0003906">
    <property type="term" value="F:DNA-(apurinic or apyrimidinic site) endonuclease activity"/>
    <property type="evidence" value="ECO:0007669"/>
    <property type="project" value="TreeGrafter"/>
</dbReference>
<dbReference type="InterPro" id="IPR004808">
    <property type="entry name" value="AP_endonuc_1"/>
</dbReference>
<feature type="site" description="Important for catalytic activity" evidence="7">
    <location>
        <position position="1202"/>
    </location>
</feature>
<proteinExistence type="inferred from homology"/>
<feature type="binding site" evidence="6">
    <location>
        <position position="1227"/>
    </location>
    <ligand>
        <name>Mg(2+)</name>
        <dbReference type="ChEBI" id="CHEBI:18420"/>
        <label>1</label>
    </ligand>
</feature>
<feature type="site" description="Transition state stabilizer" evidence="7">
    <location>
        <position position="1143"/>
    </location>
</feature>